<dbReference type="EMBL" id="JAKJHZ010000010">
    <property type="protein sequence ID" value="MCF6379310.1"/>
    <property type="molecule type" value="Genomic_DNA"/>
</dbReference>
<organism evidence="1 2">
    <name type="scientific">Nocardioides potassii</name>
    <dbReference type="NCBI Taxonomy" id="2911371"/>
    <lineage>
        <taxon>Bacteria</taxon>
        <taxon>Bacillati</taxon>
        <taxon>Actinomycetota</taxon>
        <taxon>Actinomycetes</taxon>
        <taxon>Propionibacteriales</taxon>
        <taxon>Nocardioidaceae</taxon>
        <taxon>Nocardioides</taxon>
    </lineage>
</organism>
<dbReference type="Proteomes" id="UP001201161">
    <property type="component" value="Unassembled WGS sequence"/>
</dbReference>
<evidence type="ECO:0000313" key="1">
    <source>
        <dbReference type="EMBL" id="MCF6379310.1"/>
    </source>
</evidence>
<evidence type="ECO:0000313" key="2">
    <source>
        <dbReference type="Proteomes" id="UP001201161"/>
    </source>
</evidence>
<sequence>MGEVELERIAESDAALRDLRMRGGDEDPNAELMAWVHAQLLLIRFKNTLDPVDGRESVQLFRMCSGGWIAEQFRLYEVARAHYEVGKRLQDIAMIETAAASYVASAEHANRFSRFSRRTGKNATEAREVARALRARRVVPAGTAVTPVTLAVPMITLSLENDCVHMSRRWRSDEPNHFDTSIAGRACLIRFIVSDESHLDRLFSPPPDVEHRGRGAFGPMQFAVAIRGQQSNVAVLEFAFPDDGEGAKAFFEENFEAVQGWGARFSKWFDVVYPQGPLHGVTNVTRNLQVQVGAGRGMRSVRVLAPDAKSHVLLNSVDLDRCDRVHLQQVIDELAHLDIPIALDFIRRARATMSAGDLLRALMECGTAAEAALAAQYDYLATSSHGPRWTLGRLIIEAEKIPGALPPGVPRAVFSADLVQVRNRAIHSGHTDEDQAEGALELAELIVEHVYALDLEDVAALRDAVRQLHP</sequence>
<name>A0ABS9HGG8_9ACTN</name>
<dbReference type="RefSeq" id="WP_236404068.1">
    <property type="nucleotide sequence ID" value="NZ_JAKJHZ010000010.1"/>
</dbReference>
<proteinExistence type="predicted"/>
<gene>
    <name evidence="1" type="ORF">L2K70_16990</name>
</gene>
<protein>
    <recommendedName>
        <fullName evidence="3">Apea-like HEPN domain-containing protein</fullName>
    </recommendedName>
</protein>
<accession>A0ABS9HGG8</accession>
<keyword evidence="2" id="KW-1185">Reference proteome</keyword>
<reference evidence="1 2" key="1">
    <citation type="submission" date="2022-01" db="EMBL/GenBank/DDBJ databases">
        <title>Nocardioides sp. nov., an actinomycete isolated from mining soil.</title>
        <authorList>
            <person name="Liu L."/>
        </authorList>
    </citation>
    <scope>NUCLEOTIDE SEQUENCE [LARGE SCALE GENOMIC DNA]</scope>
    <source>
        <strain evidence="1 2">KLBMP 9356</strain>
    </source>
</reference>
<comment type="caution">
    <text evidence="1">The sequence shown here is derived from an EMBL/GenBank/DDBJ whole genome shotgun (WGS) entry which is preliminary data.</text>
</comment>
<evidence type="ECO:0008006" key="3">
    <source>
        <dbReference type="Google" id="ProtNLM"/>
    </source>
</evidence>